<keyword evidence="8 17" id="KW-1133">Transmembrane helix</keyword>
<comment type="catalytic activity">
    <reaction evidence="3">
        <text>L-dehydroascorbate(out) = L-dehydroascorbate(in)</text>
        <dbReference type="Rhea" id="RHEA:60380"/>
        <dbReference type="ChEBI" id="CHEBI:58539"/>
    </reaction>
</comment>
<dbReference type="PROSITE" id="PS00217">
    <property type="entry name" value="SUGAR_TRANSPORT_2"/>
    <property type="match status" value="1"/>
</dbReference>
<feature type="transmembrane region" description="Helical" evidence="17">
    <location>
        <begin position="341"/>
        <end position="363"/>
    </location>
</feature>
<dbReference type="InterPro" id="IPR003663">
    <property type="entry name" value="Sugar/inositol_transpt"/>
</dbReference>
<accession>A0AAW1AT67</accession>
<evidence type="ECO:0000256" key="5">
    <source>
        <dbReference type="ARBA" id="ARBA00007004"/>
    </source>
</evidence>
<keyword evidence="20" id="KW-1185">Reference proteome</keyword>
<keyword evidence="10" id="KW-0325">Glycoprotein</keyword>
<feature type="transmembrane region" description="Helical" evidence="17">
    <location>
        <begin position="459"/>
        <end position="476"/>
    </location>
</feature>
<evidence type="ECO:0000256" key="7">
    <source>
        <dbReference type="ARBA" id="ARBA00022692"/>
    </source>
</evidence>
<feature type="transmembrane region" description="Helical" evidence="17">
    <location>
        <begin position="200"/>
        <end position="218"/>
    </location>
</feature>
<dbReference type="GO" id="GO:0033300">
    <property type="term" value="F:dehydroascorbic acid transmembrane transporter activity"/>
    <property type="evidence" value="ECO:0007669"/>
    <property type="project" value="UniProtKB-ARBA"/>
</dbReference>
<dbReference type="Pfam" id="PF00083">
    <property type="entry name" value="Sugar_tr"/>
    <property type="match status" value="1"/>
</dbReference>
<dbReference type="AlphaFoldDB" id="A0AAW1AT67"/>
<name>A0AAW1AT67_CROAD</name>
<gene>
    <name evidence="19" type="ORF">NXF25_017241</name>
</gene>
<proteinExistence type="inferred from homology"/>
<dbReference type="PRINTS" id="PR00171">
    <property type="entry name" value="SUGRTRNSPORT"/>
</dbReference>
<evidence type="ECO:0000256" key="12">
    <source>
        <dbReference type="ARBA" id="ARBA00059062"/>
    </source>
</evidence>
<evidence type="ECO:0000256" key="13">
    <source>
        <dbReference type="ARBA" id="ARBA00067382"/>
    </source>
</evidence>
<evidence type="ECO:0000256" key="2">
    <source>
        <dbReference type="ARBA" id="ARBA00000618"/>
    </source>
</evidence>
<reference evidence="19 20" key="1">
    <citation type="journal article" date="2024" name="Proc. Natl. Acad. Sci. U.S.A.">
        <title>The genetic regulatory architecture and epigenomic basis for age-related changes in rattlesnake venom.</title>
        <authorList>
            <person name="Hogan M.P."/>
            <person name="Holding M.L."/>
            <person name="Nystrom G.S."/>
            <person name="Colston T.J."/>
            <person name="Bartlett D.A."/>
            <person name="Mason A.J."/>
            <person name="Ellsworth S.A."/>
            <person name="Rautsaw R.M."/>
            <person name="Lawrence K.C."/>
            <person name="Strickland J.L."/>
            <person name="He B."/>
            <person name="Fraser P."/>
            <person name="Margres M.J."/>
            <person name="Gilbert D.M."/>
            <person name="Gibbs H.L."/>
            <person name="Parkinson C.L."/>
            <person name="Rokyta D.R."/>
        </authorList>
    </citation>
    <scope>NUCLEOTIDE SEQUENCE [LARGE SCALE GENOMIC DNA]</scope>
    <source>
        <strain evidence="19">DRR0105</strain>
    </source>
</reference>
<dbReference type="GO" id="GO:0005886">
    <property type="term" value="C:plasma membrane"/>
    <property type="evidence" value="ECO:0007669"/>
    <property type="project" value="UniProtKB-SubCell"/>
</dbReference>
<sequence length="529" mass="57862">MLAGAGIRKAGRKGGQVVLSLSIFFGAQPKRMTSEEYRPLLDPNPETELHAAGRPSQLEIYLSKVQNRNLYLATFAAVLGPLSFGFVLGYSSPAIPSLKRSNDPELRLDDTQASWFGSVVTLGAAAGGTLGGYVVDKIGRKLSLMLCTLPYVFGFLIIIAAQNIWMLYLGRLLCGVASGVTSLVVPIYISETSHSKIRGVLGSCVQLMVVTGILGAYLTGTALAWRWLAVLCCIPPCFLLVLMAFMPETPRFLLRQNRHPEAIAALQFLRGPLVDHEWECREIEANAGEQQEMSLAEFKNPAIYKPFLIGVAMMFFQQASGINALMFYAETIFEDANFKNSSAATVIVGSIQVFFTAMAALVMDKTGRKILLIISGVIMAASATVFGIYFRITGPSPSNSSHLQLPKSPLDTPLVEEGHPLAWLAVLSMSFFIMGFALGWGPIPWLVMSEIFPLRARGIASGACVLTNWLMAFLVTKEFHDLTVLLTPHGTFWLFSSTCLLNVVFTLFCVPETKGKSLEEIEAYFRSPR</sequence>
<keyword evidence="16" id="KW-0813">Transport</keyword>
<evidence type="ECO:0000256" key="15">
    <source>
        <dbReference type="ARBA" id="ARBA00080242"/>
    </source>
</evidence>
<dbReference type="PROSITE" id="PS00216">
    <property type="entry name" value="SUGAR_TRANSPORT_1"/>
    <property type="match status" value="1"/>
</dbReference>
<feature type="transmembrane region" description="Helical" evidence="17">
    <location>
        <begin position="224"/>
        <end position="245"/>
    </location>
</feature>
<evidence type="ECO:0000256" key="14">
    <source>
        <dbReference type="ARBA" id="ARBA00077395"/>
    </source>
</evidence>
<dbReference type="GO" id="GO:1904659">
    <property type="term" value="P:D-glucose transmembrane transport"/>
    <property type="evidence" value="ECO:0007669"/>
    <property type="project" value="TreeGrafter"/>
</dbReference>
<dbReference type="InterPro" id="IPR020846">
    <property type="entry name" value="MFS_dom"/>
</dbReference>
<keyword evidence="9 17" id="KW-0472">Membrane</keyword>
<dbReference type="SUPFAM" id="SSF103473">
    <property type="entry name" value="MFS general substrate transporter"/>
    <property type="match status" value="1"/>
</dbReference>
<dbReference type="NCBIfam" id="TIGR00879">
    <property type="entry name" value="SP"/>
    <property type="match status" value="1"/>
</dbReference>
<comment type="caution">
    <text evidence="19">The sequence shown here is derived from an EMBL/GenBank/DDBJ whole genome shotgun (WGS) entry which is preliminary data.</text>
</comment>
<evidence type="ECO:0000256" key="9">
    <source>
        <dbReference type="ARBA" id="ARBA00023136"/>
    </source>
</evidence>
<dbReference type="InterPro" id="IPR005829">
    <property type="entry name" value="Sugar_transporter_CS"/>
</dbReference>
<feature type="transmembrane region" description="Helical" evidence="17">
    <location>
        <begin position="70"/>
        <end position="93"/>
    </location>
</feature>
<feature type="transmembrane region" description="Helical" evidence="17">
    <location>
        <begin position="168"/>
        <end position="188"/>
    </location>
</feature>
<dbReference type="PANTHER" id="PTHR48021:SF18">
    <property type="entry name" value="SOLUTE CARRIER FAMILY 2, FACILITATED GLUCOSE TRANSPORTER MEMBER 8"/>
    <property type="match status" value="1"/>
</dbReference>
<dbReference type="InterPro" id="IPR050549">
    <property type="entry name" value="MFS_Trehalose_Transporter"/>
</dbReference>
<comment type="similarity">
    <text evidence="5">Belongs to the major facilitator superfamily. Sugar transporter (TC 2.A.1.1) family. Glucose transporter subfamily.</text>
</comment>
<dbReference type="Gene3D" id="1.20.1250.20">
    <property type="entry name" value="MFS general substrate transporter like domains"/>
    <property type="match status" value="1"/>
</dbReference>
<feature type="transmembrane region" description="Helical" evidence="17">
    <location>
        <begin position="370"/>
        <end position="392"/>
    </location>
</feature>
<evidence type="ECO:0000256" key="3">
    <source>
        <dbReference type="ARBA" id="ARBA00001787"/>
    </source>
</evidence>
<feature type="transmembrane region" description="Helical" evidence="17">
    <location>
        <begin position="113"/>
        <end position="135"/>
    </location>
</feature>
<evidence type="ECO:0000313" key="19">
    <source>
        <dbReference type="EMBL" id="KAK9392397.1"/>
    </source>
</evidence>
<keyword evidence="19" id="KW-0762">Sugar transport</keyword>
<comment type="subcellular location">
    <subcellularLocation>
        <location evidence="4">Cell membrane</location>
        <topology evidence="4">Multi-pass membrane protein</topology>
    </subcellularLocation>
</comment>
<evidence type="ECO:0000256" key="6">
    <source>
        <dbReference type="ARBA" id="ARBA00022475"/>
    </source>
</evidence>
<comment type="function">
    <text evidence="12">Insulin-regulated facilitative hexose transporter that mediates the transport of glucose and fructose. Facilitates hepatic influx of dietary trehalose, which in turn inhibits glucose and fructose influx triggering a starvation signal and hepatic autophagy through activation of AMPK and ULK1. Also able to mediate the transport of dehydroascorbate.</text>
</comment>
<organism evidence="19 20">
    <name type="scientific">Crotalus adamanteus</name>
    <name type="common">Eastern diamondback rattlesnake</name>
    <dbReference type="NCBI Taxonomy" id="8729"/>
    <lineage>
        <taxon>Eukaryota</taxon>
        <taxon>Metazoa</taxon>
        <taxon>Chordata</taxon>
        <taxon>Craniata</taxon>
        <taxon>Vertebrata</taxon>
        <taxon>Euteleostomi</taxon>
        <taxon>Lepidosauria</taxon>
        <taxon>Squamata</taxon>
        <taxon>Bifurcata</taxon>
        <taxon>Unidentata</taxon>
        <taxon>Episquamata</taxon>
        <taxon>Toxicofera</taxon>
        <taxon>Serpentes</taxon>
        <taxon>Colubroidea</taxon>
        <taxon>Viperidae</taxon>
        <taxon>Crotalinae</taxon>
        <taxon>Crotalus</taxon>
    </lineage>
</organism>
<keyword evidence="6" id="KW-1003">Cell membrane</keyword>
<evidence type="ECO:0000256" key="8">
    <source>
        <dbReference type="ARBA" id="ARBA00022989"/>
    </source>
</evidence>
<feature type="transmembrane region" description="Helical" evidence="17">
    <location>
        <begin position="142"/>
        <end position="162"/>
    </location>
</feature>
<evidence type="ECO:0000256" key="11">
    <source>
        <dbReference type="ARBA" id="ARBA00052140"/>
    </source>
</evidence>
<evidence type="ECO:0000313" key="20">
    <source>
        <dbReference type="Proteomes" id="UP001474421"/>
    </source>
</evidence>
<feature type="transmembrane region" description="Helical" evidence="17">
    <location>
        <begin position="307"/>
        <end position="329"/>
    </location>
</feature>
<feature type="transmembrane region" description="Helical" evidence="17">
    <location>
        <begin position="421"/>
        <end position="447"/>
    </location>
</feature>
<feature type="transmembrane region" description="Helical" evidence="17">
    <location>
        <begin position="491"/>
        <end position="510"/>
    </location>
</feature>
<evidence type="ECO:0000256" key="16">
    <source>
        <dbReference type="RuleBase" id="RU003346"/>
    </source>
</evidence>
<evidence type="ECO:0000256" key="4">
    <source>
        <dbReference type="ARBA" id="ARBA00004651"/>
    </source>
</evidence>
<evidence type="ECO:0000256" key="10">
    <source>
        <dbReference type="ARBA" id="ARBA00023180"/>
    </source>
</evidence>
<evidence type="ECO:0000259" key="18">
    <source>
        <dbReference type="PROSITE" id="PS50850"/>
    </source>
</evidence>
<comment type="catalytic activity">
    <reaction evidence="1">
        <text>D-fructose(out) = D-fructose(in)</text>
        <dbReference type="Rhea" id="RHEA:60372"/>
        <dbReference type="ChEBI" id="CHEBI:37721"/>
    </reaction>
</comment>
<keyword evidence="7 17" id="KW-0812">Transmembrane</keyword>
<evidence type="ECO:0000256" key="17">
    <source>
        <dbReference type="SAM" id="Phobius"/>
    </source>
</evidence>
<feature type="domain" description="Major facilitator superfamily (MFS) profile" evidence="18">
    <location>
        <begin position="69"/>
        <end position="514"/>
    </location>
</feature>
<dbReference type="InterPro" id="IPR036259">
    <property type="entry name" value="MFS_trans_sf"/>
</dbReference>
<evidence type="ECO:0000256" key="1">
    <source>
        <dbReference type="ARBA" id="ARBA00000590"/>
    </source>
</evidence>
<comment type="catalytic activity">
    <reaction evidence="2">
        <text>D-glucose(out) = D-glucose(in)</text>
        <dbReference type="Rhea" id="RHEA:60376"/>
        <dbReference type="ChEBI" id="CHEBI:4167"/>
    </reaction>
</comment>
<dbReference type="EMBL" id="JAOTOJ010000016">
    <property type="protein sequence ID" value="KAK9392397.1"/>
    <property type="molecule type" value="Genomic_DNA"/>
</dbReference>
<dbReference type="InterPro" id="IPR005828">
    <property type="entry name" value="MFS_sugar_transport-like"/>
</dbReference>
<protein>
    <recommendedName>
        <fullName evidence="13">Solute carrier family 2, facilitated glucose transporter member 8</fullName>
    </recommendedName>
    <alternativeName>
        <fullName evidence="14">Glucose transporter type 8</fullName>
    </alternativeName>
    <alternativeName>
        <fullName evidence="15">Glucose transporter type X1</fullName>
    </alternativeName>
</protein>
<comment type="catalytic activity">
    <reaction evidence="11">
        <text>alpha,alpha-trehalose(in) = alpha,alpha-trehalose(out)</text>
        <dbReference type="Rhea" id="RHEA:17629"/>
        <dbReference type="ChEBI" id="CHEBI:16551"/>
    </reaction>
</comment>
<dbReference type="PANTHER" id="PTHR48021">
    <property type="match status" value="1"/>
</dbReference>
<dbReference type="PROSITE" id="PS50850">
    <property type="entry name" value="MFS"/>
    <property type="match status" value="1"/>
</dbReference>
<dbReference type="FunFam" id="1.20.1250.20:FF:000055">
    <property type="entry name" value="Facilitated trehalose transporter Tret1-2 homolog"/>
    <property type="match status" value="1"/>
</dbReference>
<dbReference type="Proteomes" id="UP001474421">
    <property type="component" value="Unassembled WGS sequence"/>
</dbReference>